<evidence type="ECO:0000313" key="2">
    <source>
        <dbReference type="EMBL" id="KAJ5180722.1"/>
    </source>
</evidence>
<dbReference type="Gene3D" id="1.10.510.10">
    <property type="entry name" value="Transferase(Phosphotransferase) domain 1"/>
    <property type="match status" value="1"/>
</dbReference>
<dbReference type="GO" id="GO:0016301">
    <property type="term" value="F:kinase activity"/>
    <property type="evidence" value="ECO:0007669"/>
    <property type="project" value="UniProtKB-KW"/>
</dbReference>
<dbReference type="InterPro" id="IPR002575">
    <property type="entry name" value="Aminoglycoside_PTrfase"/>
</dbReference>
<keyword evidence="2" id="KW-0808">Transferase</keyword>
<keyword evidence="3" id="KW-1185">Reference proteome</keyword>
<dbReference type="SUPFAM" id="SSF56112">
    <property type="entry name" value="Protein kinase-like (PK-like)"/>
    <property type="match status" value="1"/>
</dbReference>
<dbReference type="AlphaFoldDB" id="A0A9W9IMV6"/>
<sequence>MSDLSKTSSSPVHGFQNVLHVILKNCRHTEIWGVDLKHAEGQVLEFILKKFLQRHATIPALQVSRARASLEGTLEWRRFSDPTILLDEAESILPDLDMCHITLQEGQHVLWVKIGATALKAYSPIHQNLMTSKGIVDLGLGVIENLSRLLLHAAVSSDQLEWSASCVIEFITPTIKNSRKGQRFPEKILRSAFEELVILIRHHYPGILGKAYIINPCDEYLASLDVEDDLLRNTVVLKDPEGLGRYLGSHIQPRSARIEEPTPAFDIVQSAKNPGKQTDSEVTENCATAKNDTEMTRTTKETTATAMNTDCTSPEGLETVDQKPRLIYSETIGQPSIILDPVDLQTAENLCPEKMGARIVFADSDMVVKFGHGVDLSEAEALHLTSTRTSIATPKLFSAYILDGVGYIIMSYEEGEPLEQYWDRVSQDQQDRILEQLQDYVNQMREIPGNFIGRLSDSPCRDGIFEAGYGDHTKYKYGPYPSEEKFNEGIIQALRDRMPRKVLDHEHDIESNFFNQEYILYQMVRGLKNHRIVFTHADLHPGNMIVRSDGTVFLLDWGLAGFWPEYWEFYRAMHNAHWRASWDRVVERFLFTWSIA</sequence>
<keyword evidence="2" id="KW-0418">Kinase</keyword>
<evidence type="ECO:0000313" key="3">
    <source>
        <dbReference type="Proteomes" id="UP001146351"/>
    </source>
</evidence>
<dbReference type="OrthoDB" id="8300194at2759"/>
<dbReference type="EMBL" id="JAPQKO010000002">
    <property type="protein sequence ID" value="KAJ5180722.1"/>
    <property type="molecule type" value="Genomic_DNA"/>
</dbReference>
<dbReference type="Proteomes" id="UP001146351">
    <property type="component" value="Unassembled WGS sequence"/>
</dbReference>
<proteinExistence type="predicted"/>
<organism evidence="2 3">
    <name type="scientific">Penicillium capsulatum</name>
    <dbReference type="NCBI Taxonomy" id="69766"/>
    <lineage>
        <taxon>Eukaryota</taxon>
        <taxon>Fungi</taxon>
        <taxon>Dikarya</taxon>
        <taxon>Ascomycota</taxon>
        <taxon>Pezizomycotina</taxon>
        <taxon>Eurotiomycetes</taxon>
        <taxon>Eurotiomycetidae</taxon>
        <taxon>Eurotiales</taxon>
        <taxon>Aspergillaceae</taxon>
        <taxon>Penicillium</taxon>
    </lineage>
</organism>
<feature type="domain" description="Aminoglycoside phosphotransferase" evidence="1">
    <location>
        <begin position="384"/>
        <end position="590"/>
    </location>
</feature>
<reference evidence="2" key="1">
    <citation type="submission" date="2022-11" db="EMBL/GenBank/DDBJ databases">
        <authorList>
            <person name="Petersen C."/>
        </authorList>
    </citation>
    <scope>NUCLEOTIDE SEQUENCE</scope>
    <source>
        <strain evidence="2">IBT 21917</strain>
    </source>
</reference>
<dbReference type="CDD" id="cd05120">
    <property type="entry name" value="APH_ChoK_like"/>
    <property type="match status" value="1"/>
</dbReference>
<name>A0A9W9IMV6_9EURO</name>
<protein>
    <submittedName>
        <fullName evidence="2">Kinase-like domain-containing protein</fullName>
    </submittedName>
</protein>
<dbReference type="InterPro" id="IPR011009">
    <property type="entry name" value="Kinase-like_dom_sf"/>
</dbReference>
<evidence type="ECO:0000259" key="1">
    <source>
        <dbReference type="Pfam" id="PF01636"/>
    </source>
</evidence>
<dbReference type="InterPro" id="IPR051678">
    <property type="entry name" value="AGP_Transferase"/>
</dbReference>
<accession>A0A9W9IMV6</accession>
<gene>
    <name evidence="2" type="ORF">N7492_003932</name>
</gene>
<dbReference type="PANTHER" id="PTHR21310:SF58">
    <property type="entry name" value="AMINOGLYCOSIDE PHOSPHOTRANSFERASE DOMAIN-CONTAINING PROTEIN"/>
    <property type="match status" value="1"/>
</dbReference>
<comment type="caution">
    <text evidence="2">The sequence shown here is derived from an EMBL/GenBank/DDBJ whole genome shotgun (WGS) entry which is preliminary data.</text>
</comment>
<reference evidence="2" key="2">
    <citation type="journal article" date="2023" name="IMA Fungus">
        <title>Comparative genomic study of the Penicillium genus elucidates a diverse pangenome and 15 lateral gene transfer events.</title>
        <authorList>
            <person name="Petersen C."/>
            <person name="Sorensen T."/>
            <person name="Nielsen M.R."/>
            <person name="Sondergaard T.E."/>
            <person name="Sorensen J.L."/>
            <person name="Fitzpatrick D.A."/>
            <person name="Frisvad J.C."/>
            <person name="Nielsen K.L."/>
        </authorList>
    </citation>
    <scope>NUCLEOTIDE SEQUENCE</scope>
    <source>
        <strain evidence="2">IBT 21917</strain>
    </source>
</reference>
<dbReference type="Pfam" id="PF01636">
    <property type="entry name" value="APH"/>
    <property type="match status" value="1"/>
</dbReference>
<dbReference type="PANTHER" id="PTHR21310">
    <property type="entry name" value="AMINOGLYCOSIDE PHOSPHOTRANSFERASE-RELATED-RELATED"/>
    <property type="match status" value="1"/>
</dbReference>